<dbReference type="Proteomes" id="UP000003081">
    <property type="component" value="Unassembled WGS sequence"/>
</dbReference>
<dbReference type="RefSeq" id="WP_003415575.1">
    <property type="nucleotide sequence ID" value="NZ_ACOM01000005.1"/>
</dbReference>
<dbReference type="AlphaFoldDB" id="C4IFG7"/>
<protein>
    <submittedName>
        <fullName evidence="1">Uncharacterized protein</fullName>
    </submittedName>
</protein>
<name>C4IFG7_CLOBU</name>
<reference evidence="1 2" key="1">
    <citation type="submission" date="2009-08" db="EMBL/GenBank/DDBJ databases">
        <authorList>
            <person name="Shrivastava S."/>
            <person name="Brinkac L.B."/>
            <person name="Brown J.L."/>
            <person name="Bruce D.B."/>
            <person name="Detter C."/>
            <person name="Green L.D."/>
            <person name="Munk C.A."/>
            <person name="Rogers Y.C."/>
            <person name="Tapia R."/>
            <person name="Sims D.R."/>
            <person name="Smith L.A."/>
            <person name="Smith T.J."/>
            <person name="Sutton G."/>
            <person name="Brettin T."/>
        </authorList>
    </citation>
    <scope>NUCLEOTIDE SEQUENCE [LARGE SCALE GENOMIC DNA]</scope>
    <source>
        <strain evidence="2">E4 str. BoNT E BL5262</strain>
    </source>
</reference>
<dbReference type="EMBL" id="ACOM01000005">
    <property type="protein sequence ID" value="EEP54942.1"/>
    <property type="molecule type" value="Genomic_DNA"/>
</dbReference>
<evidence type="ECO:0000313" key="2">
    <source>
        <dbReference type="Proteomes" id="UP000003081"/>
    </source>
</evidence>
<proteinExistence type="predicted"/>
<organism evidence="1 2">
    <name type="scientific">Clostridium butyricum E4 str. BoNT E BL5262</name>
    <dbReference type="NCBI Taxonomy" id="632245"/>
    <lineage>
        <taxon>Bacteria</taxon>
        <taxon>Bacillati</taxon>
        <taxon>Bacillota</taxon>
        <taxon>Clostridia</taxon>
        <taxon>Eubacteriales</taxon>
        <taxon>Clostridiaceae</taxon>
        <taxon>Clostridium</taxon>
    </lineage>
</organism>
<keyword evidence="2" id="KW-1185">Reference proteome</keyword>
<accession>C4IFG7</accession>
<dbReference type="HOGENOM" id="CLU_2536623_0_0_9"/>
<evidence type="ECO:0000313" key="1">
    <source>
        <dbReference type="EMBL" id="EEP54942.1"/>
    </source>
</evidence>
<comment type="caution">
    <text evidence="1">The sequence shown here is derived from an EMBL/GenBank/DDBJ whole genome shotgun (WGS) entry which is preliminary data.</text>
</comment>
<gene>
    <name evidence="1" type="ORF">CLP_1671</name>
</gene>
<sequence>MSKEFVELNDIILEKREVDYEYDGISLSKPLINTENEYKMQIATYHLIDKPEEKMTVSVTEDFTDKEVKFHIWGVELEKQRKN</sequence>